<feature type="transmembrane region" description="Helical" evidence="1">
    <location>
        <begin position="78"/>
        <end position="95"/>
    </location>
</feature>
<keyword evidence="1" id="KW-1133">Transmembrane helix</keyword>
<dbReference type="RefSeq" id="WP_251741217.1">
    <property type="nucleotide sequence ID" value="NZ_JBHUOJ010000039.1"/>
</dbReference>
<sequence>MKENKNIWPDKSGFNIPTDYFANMEEQILSKISEENYIITEKNESGFKVPEAYFDNIEDSILQKIGSPIQVDNQKNEYLYMAAAIAAVVLLYFGINIEKSSTSLITWDSVELSAIENYIDEGYDMGYIDLNTPEYSEFLDVNNILVTDEDFKEVNEDVALDYIEGNLDNSDFILE</sequence>
<name>A0ABW5XA30_9FLAO</name>
<keyword evidence="3" id="KW-1185">Reference proteome</keyword>
<reference evidence="3" key="1">
    <citation type="journal article" date="2019" name="Int. J. Syst. Evol. Microbiol.">
        <title>The Global Catalogue of Microorganisms (GCM) 10K type strain sequencing project: providing services to taxonomists for standard genome sequencing and annotation.</title>
        <authorList>
            <consortium name="The Broad Institute Genomics Platform"/>
            <consortium name="The Broad Institute Genome Sequencing Center for Infectious Disease"/>
            <person name="Wu L."/>
            <person name="Ma J."/>
        </authorList>
    </citation>
    <scope>NUCLEOTIDE SEQUENCE [LARGE SCALE GENOMIC DNA]</scope>
    <source>
        <strain evidence="3">KCTC 52925</strain>
    </source>
</reference>
<evidence type="ECO:0000256" key="1">
    <source>
        <dbReference type="SAM" id="Phobius"/>
    </source>
</evidence>
<evidence type="ECO:0000313" key="3">
    <source>
        <dbReference type="Proteomes" id="UP001597438"/>
    </source>
</evidence>
<dbReference type="Proteomes" id="UP001597438">
    <property type="component" value="Unassembled WGS sequence"/>
</dbReference>
<protein>
    <submittedName>
        <fullName evidence="2">Uncharacterized protein</fullName>
    </submittedName>
</protein>
<comment type="caution">
    <text evidence="2">The sequence shown here is derived from an EMBL/GenBank/DDBJ whole genome shotgun (WGS) entry which is preliminary data.</text>
</comment>
<dbReference type="EMBL" id="JBHUOJ010000039">
    <property type="protein sequence ID" value="MFD2835292.1"/>
    <property type="molecule type" value="Genomic_DNA"/>
</dbReference>
<organism evidence="2 3">
    <name type="scientific">Christiangramia antarctica</name>
    <dbReference type="NCBI Taxonomy" id="2058158"/>
    <lineage>
        <taxon>Bacteria</taxon>
        <taxon>Pseudomonadati</taxon>
        <taxon>Bacteroidota</taxon>
        <taxon>Flavobacteriia</taxon>
        <taxon>Flavobacteriales</taxon>
        <taxon>Flavobacteriaceae</taxon>
        <taxon>Christiangramia</taxon>
    </lineage>
</organism>
<accession>A0ABW5XA30</accession>
<keyword evidence="1" id="KW-0812">Transmembrane</keyword>
<gene>
    <name evidence="2" type="ORF">ACFSYS_18520</name>
</gene>
<keyword evidence="1" id="KW-0472">Membrane</keyword>
<proteinExistence type="predicted"/>
<evidence type="ECO:0000313" key="2">
    <source>
        <dbReference type="EMBL" id="MFD2835292.1"/>
    </source>
</evidence>